<dbReference type="Proteomes" id="UP000076407">
    <property type="component" value="Unassembled WGS sequence"/>
</dbReference>
<protein>
    <submittedName>
        <fullName evidence="1">Uncharacterized protein</fullName>
    </submittedName>
</protein>
<accession>A0A182XTH9</accession>
<keyword evidence="2" id="KW-1185">Reference proteome</keyword>
<dbReference type="AlphaFoldDB" id="A0A182XTH9"/>
<reference evidence="1" key="1">
    <citation type="submission" date="2020-05" db="UniProtKB">
        <authorList>
            <consortium name="EnsemblMetazoa"/>
        </authorList>
    </citation>
    <scope>IDENTIFICATION</scope>
    <source>
        <strain evidence="1">SANGQUA</strain>
    </source>
</reference>
<name>A0A182XTH9_ANOQN</name>
<dbReference type="EnsemblMetazoa" id="AQUA015117-RA">
    <property type="protein sequence ID" value="AQUA015117-PA"/>
    <property type="gene ID" value="AQUA015117"/>
</dbReference>
<proteinExistence type="predicted"/>
<sequence>MAAIIVDEIVEHMLFCNTEEKWKTTVSNPKLYHNFSVWTDVYSVLNDQIISRISFACVEWKCCIVMRVPREVSLRRSLLLTRKQ</sequence>
<organism evidence="1 2">
    <name type="scientific">Anopheles quadriannulatus</name>
    <name type="common">Mosquito</name>
    <dbReference type="NCBI Taxonomy" id="34691"/>
    <lineage>
        <taxon>Eukaryota</taxon>
        <taxon>Metazoa</taxon>
        <taxon>Ecdysozoa</taxon>
        <taxon>Arthropoda</taxon>
        <taxon>Hexapoda</taxon>
        <taxon>Insecta</taxon>
        <taxon>Pterygota</taxon>
        <taxon>Neoptera</taxon>
        <taxon>Endopterygota</taxon>
        <taxon>Diptera</taxon>
        <taxon>Nematocera</taxon>
        <taxon>Culicoidea</taxon>
        <taxon>Culicidae</taxon>
        <taxon>Anophelinae</taxon>
        <taxon>Anopheles</taxon>
    </lineage>
</organism>
<dbReference type="VEuPathDB" id="VectorBase:AQUA015117"/>
<evidence type="ECO:0000313" key="1">
    <source>
        <dbReference type="EnsemblMetazoa" id="AQUA015117-PA"/>
    </source>
</evidence>
<evidence type="ECO:0000313" key="2">
    <source>
        <dbReference type="Proteomes" id="UP000076407"/>
    </source>
</evidence>